<feature type="domain" description="HD-GYP" evidence="2">
    <location>
        <begin position="204"/>
        <end position="400"/>
    </location>
</feature>
<dbReference type="Gene3D" id="1.10.3210.10">
    <property type="entry name" value="Hypothetical protein af1432"/>
    <property type="match status" value="3"/>
</dbReference>
<sequence length="410" mass="45973">MAETIPSKLFLPNLIEGFALAIDLAEGKPLQHAYTVTYIAMNIARALDISLKDRNVLYYGSLLHDISFSSHRGLCPLCHTMEERGVSCFVPVLLEADQAVHRSRELWDGSGPIGLQGDTIPLTARILTVAIAAEKAGGERRDFWSWRQQVQDCLLKQNEKLYDPQIIDALKGLFRERRFSLDLMSLHHDRMIEPFQPNDFVPSVSETIDIMGNAFALFIDQKTPYTANHSRDVAQVAREIAKAMGMDEATQHSIYLAGLLHDLGKIAIPNSILEKPGTLTIEEFNIIKNHPYYSDFILNRIPELERISLWAAAHHERLDGTGYFLGLQKEAIPLEARIIAVADVYAALAVDRPYRKKLEPKEIIEIIKDMAIKKHLDRNVSDTLFSILDHNPSLLSPSGIVGISESISST</sequence>
<dbReference type="PROSITE" id="PS51832">
    <property type="entry name" value="HD_GYP"/>
    <property type="match status" value="1"/>
</dbReference>
<protein>
    <submittedName>
        <fullName evidence="3">HD domain-containing protein</fullName>
    </submittedName>
</protein>
<dbReference type="AlphaFoldDB" id="A0A6I3SIG6"/>
<dbReference type="OrthoDB" id="9804747at2"/>
<dbReference type="InterPro" id="IPR037522">
    <property type="entry name" value="HD_GYP_dom"/>
</dbReference>
<keyword evidence="4" id="KW-1185">Reference proteome</keyword>
<feature type="domain" description="HD" evidence="1">
    <location>
        <begin position="226"/>
        <end position="348"/>
    </location>
</feature>
<evidence type="ECO:0000313" key="3">
    <source>
        <dbReference type="EMBL" id="MTV48630.1"/>
    </source>
</evidence>
<evidence type="ECO:0000259" key="2">
    <source>
        <dbReference type="PROSITE" id="PS51832"/>
    </source>
</evidence>
<dbReference type="CDD" id="cd00077">
    <property type="entry name" value="HDc"/>
    <property type="match status" value="2"/>
</dbReference>
<dbReference type="PROSITE" id="PS51831">
    <property type="entry name" value="HD"/>
    <property type="match status" value="1"/>
</dbReference>
<evidence type="ECO:0000313" key="4">
    <source>
        <dbReference type="Proteomes" id="UP000430670"/>
    </source>
</evidence>
<dbReference type="SMART" id="SM00471">
    <property type="entry name" value="HDc"/>
    <property type="match status" value="2"/>
</dbReference>
<dbReference type="InterPro" id="IPR006674">
    <property type="entry name" value="HD_domain"/>
</dbReference>
<reference evidence="3 4" key="1">
    <citation type="submission" date="2019-11" db="EMBL/GenBank/DDBJ databases">
        <title>Whole-genome sequence of a the green, strictly anaerobic photosynthetic bacterium Heliobacillus mobilis DSM 6151.</title>
        <authorList>
            <person name="Kyndt J.A."/>
            <person name="Meyer T.E."/>
        </authorList>
    </citation>
    <scope>NUCLEOTIDE SEQUENCE [LARGE SCALE GENOMIC DNA]</scope>
    <source>
        <strain evidence="3 4">DSM 6151</strain>
    </source>
</reference>
<name>A0A6I3SIG6_HELMO</name>
<dbReference type="Pfam" id="PF13487">
    <property type="entry name" value="HD_5"/>
    <property type="match status" value="1"/>
</dbReference>
<dbReference type="RefSeq" id="WP_155475734.1">
    <property type="nucleotide sequence ID" value="NZ_WNKU01000005.1"/>
</dbReference>
<dbReference type="PANTHER" id="PTHR45228:SF1">
    <property type="entry name" value="CYCLIC DI-GMP PHOSPHODIESTERASE TM_0186"/>
    <property type="match status" value="1"/>
</dbReference>
<comment type="caution">
    <text evidence="3">The sequence shown here is derived from an EMBL/GenBank/DDBJ whole genome shotgun (WGS) entry which is preliminary data.</text>
</comment>
<accession>A0A6I3SIG6</accession>
<dbReference type="InterPro" id="IPR052020">
    <property type="entry name" value="Cyclic_di-GMP/3'3'-cGAMP_PDE"/>
</dbReference>
<dbReference type="Proteomes" id="UP000430670">
    <property type="component" value="Unassembled WGS sequence"/>
</dbReference>
<dbReference type="InterPro" id="IPR003607">
    <property type="entry name" value="HD/PDEase_dom"/>
</dbReference>
<evidence type="ECO:0000259" key="1">
    <source>
        <dbReference type="PROSITE" id="PS51831"/>
    </source>
</evidence>
<organism evidence="3 4">
    <name type="scientific">Heliobacterium mobile</name>
    <name type="common">Heliobacillus mobilis</name>
    <dbReference type="NCBI Taxonomy" id="28064"/>
    <lineage>
        <taxon>Bacteria</taxon>
        <taxon>Bacillati</taxon>
        <taxon>Bacillota</taxon>
        <taxon>Clostridia</taxon>
        <taxon>Eubacteriales</taxon>
        <taxon>Heliobacteriaceae</taxon>
        <taxon>Heliobacterium</taxon>
    </lineage>
</organism>
<proteinExistence type="predicted"/>
<gene>
    <name evidence="3" type="ORF">GJ688_06505</name>
</gene>
<dbReference type="EMBL" id="WNKU01000005">
    <property type="protein sequence ID" value="MTV48630.1"/>
    <property type="molecule type" value="Genomic_DNA"/>
</dbReference>
<dbReference type="SUPFAM" id="SSF109604">
    <property type="entry name" value="HD-domain/PDEase-like"/>
    <property type="match status" value="2"/>
</dbReference>
<dbReference type="PANTHER" id="PTHR45228">
    <property type="entry name" value="CYCLIC DI-GMP PHOSPHODIESTERASE TM_0186-RELATED"/>
    <property type="match status" value="1"/>
</dbReference>